<keyword evidence="6" id="KW-0378">Hydrolase</keyword>
<evidence type="ECO:0000259" key="4">
    <source>
        <dbReference type="Pfam" id="PF07971"/>
    </source>
</evidence>
<dbReference type="OrthoDB" id="9804511at2"/>
<evidence type="ECO:0000259" key="5">
    <source>
        <dbReference type="Pfam" id="PF17678"/>
    </source>
</evidence>
<dbReference type="PANTHER" id="PTHR12143">
    <property type="entry name" value="PEPTIDE N-GLYCANASE PNGASE -RELATED"/>
    <property type="match status" value="1"/>
</dbReference>
<protein>
    <submittedName>
        <fullName evidence="6">Glycoside hydrolase family 92 protein</fullName>
    </submittedName>
</protein>
<sequence>MYKIKYFSIGFFWIAMGCHVSLQAQTKKQPVDYVDNFIGVRDENTSTILGPQLPNAPINPSPQTAPGKINYDMDGYIMGHDIRGFGQLHVSGTGWGKYGQIFLSPQVGLAVGENQHDSPKKDEIAKPYEYGVTLTKYGIRTEFTPSQHSAIYKFTFPKSDSSNILIDISHNILDIATVMQQGRSGFEVGEIEFTNKEKTEIKGYGKYVGGFSDGLYSVYFSAKLSKVPTQSGTWFNGDINYGQIKQLSKKANDRIGAFVNYNTTANERIYLKIAISFKSIEQADDWLNNEIPDWNYEKVKNTAKEIWNTELGRIKVEGGSETDKKIFYTAAYHASIMPRNKTNDAPDFDKGVLVWDDHLAVWDTWRTLYPLKVLTNQAMVSGTINSFIARYKKYKSVKDAYVALREMNAEQGGNDASNIIVDAYVKGVEGVDWKAAYEVVKFLADEERKGIANTDSGKMYKQLGWIPTGKMSNSVTLEYAYNDYGAALMAKDLGTKADYEKYLERSTKWIALWNPEAQSDGFKGFIEPKKLNGDFVNIDLKKNWGSWKNYFYEGNSWTYSYFVPHQFDKLVNLSGGNEAFAKKLQYGFDHNLIDYGNEPSFLTVHSFLYADRPDLASYYIRKLMKERFSLDGSIENDDSGAMSSWYMFSAMGFFPNAGQDIYYLTGPSFKKTKIHLSNGRVLTIEAPNASPQNIYIKSILVNGVKWQGNIITHNIIQKGGSIVFDMTNKL</sequence>
<dbReference type="Proteomes" id="UP000293925">
    <property type="component" value="Unassembled WGS sequence"/>
</dbReference>
<dbReference type="NCBIfam" id="TIGR01180">
    <property type="entry name" value="aman2_put"/>
    <property type="match status" value="1"/>
</dbReference>
<comment type="cofactor">
    <cofactor evidence="1">
        <name>Ca(2+)</name>
        <dbReference type="ChEBI" id="CHEBI:29108"/>
    </cofactor>
</comment>
<keyword evidence="7" id="KW-1185">Reference proteome</keyword>
<dbReference type="EMBL" id="SJSO01000004">
    <property type="protein sequence ID" value="TCD28364.1"/>
    <property type="molecule type" value="Genomic_DNA"/>
</dbReference>
<dbReference type="Gene3D" id="1.20.1610.10">
    <property type="entry name" value="alpha-1,2-mannosidases domains"/>
    <property type="match status" value="1"/>
</dbReference>
<dbReference type="InterPro" id="IPR014718">
    <property type="entry name" value="GH-type_carb-bd"/>
</dbReference>
<evidence type="ECO:0000313" key="6">
    <source>
        <dbReference type="EMBL" id="TCD28364.1"/>
    </source>
</evidence>
<dbReference type="GO" id="GO:0006516">
    <property type="term" value="P:glycoprotein catabolic process"/>
    <property type="evidence" value="ECO:0007669"/>
    <property type="project" value="TreeGrafter"/>
</dbReference>
<dbReference type="PROSITE" id="PS51257">
    <property type="entry name" value="PROKAR_LIPOPROTEIN"/>
    <property type="match status" value="1"/>
</dbReference>
<gene>
    <name evidence="6" type="ORF">EZ456_06690</name>
</gene>
<dbReference type="InterPro" id="IPR041371">
    <property type="entry name" value="GH92_N"/>
</dbReference>
<dbReference type="Pfam" id="PF17678">
    <property type="entry name" value="Glyco_hydro_92N"/>
    <property type="match status" value="1"/>
</dbReference>
<accession>A0A4R0Q9A3</accession>
<feature type="domain" description="Glycosyl hydrolase family 92 N-terminal" evidence="5">
    <location>
        <begin position="33"/>
        <end position="276"/>
    </location>
</feature>
<organism evidence="6 7">
    <name type="scientific">Pedobacter psychrodurus</name>
    <dbReference type="NCBI Taxonomy" id="2530456"/>
    <lineage>
        <taxon>Bacteria</taxon>
        <taxon>Pseudomonadati</taxon>
        <taxon>Bacteroidota</taxon>
        <taxon>Sphingobacteriia</taxon>
        <taxon>Sphingobacteriales</taxon>
        <taxon>Sphingobacteriaceae</taxon>
        <taxon>Pedobacter</taxon>
    </lineage>
</organism>
<dbReference type="InterPro" id="IPR012939">
    <property type="entry name" value="Glyco_hydro_92"/>
</dbReference>
<dbReference type="GO" id="GO:0030246">
    <property type="term" value="F:carbohydrate binding"/>
    <property type="evidence" value="ECO:0007669"/>
    <property type="project" value="InterPro"/>
</dbReference>
<dbReference type="AlphaFoldDB" id="A0A4R0Q9A3"/>
<dbReference type="GO" id="GO:0005829">
    <property type="term" value="C:cytosol"/>
    <property type="evidence" value="ECO:0007669"/>
    <property type="project" value="TreeGrafter"/>
</dbReference>
<evidence type="ECO:0000256" key="1">
    <source>
        <dbReference type="ARBA" id="ARBA00001913"/>
    </source>
</evidence>
<evidence type="ECO:0000256" key="2">
    <source>
        <dbReference type="ARBA" id="ARBA00011245"/>
    </source>
</evidence>
<dbReference type="InterPro" id="IPR005887">
    <property type="entry name" value="GH92_a_mannosidase_put"/>
</dbReference>
<keyword evidence="3" id="KW-0106">Calcium</keyword>
<dbReference type="InterPro" id="IPR050883">
    <property type="entry name" value="PNGase"/>
</dbReference>
<name>A0A4R0Q9A3_9SPHI</name>
<feature type="domain" description="Glycosyl hydrolase family 92" evidence="4">
    <location>
        <begin position="282"/>
        <end position="727"/>
    </location>
</feature>
<dbReference type="Pfam" id="PF07971">
    <property type="entry name" value="Glyco_hydro_92"/>
    <property type="match status" value="1"/>
</dbReference>
<proteinExistence type="predicted"/>
<dbReference type="Gene3D" id="2.70.98.10">
    <property type="match status" value="1"/>
</dbReference>
<comment type="subunit">
    <text evidence="2">Monomer.</text>
</comment>
<dbReference type="InterPro" id="IPR008928">
    <property type="entry name" value="6-hairpin_glycosidase_sf"/>
</dbReference>
<dbReference type="SUPFAM" id="SSF48208">
    <property type="entry name" value="Six-hairpin glycosidases"/>
    <property type="match status" value="1"/>
</dbReference>
<dbReference type="RefSeq" id="WP_131528524.1">
    <property type="nucleotide sequence ID" value="NZ_SJSO01000004.1"/>
</dbReference>
<reference evidence="6 7" key="1">
    <citation type="submission" date="2019-02" db="EMBL/GenBank/DDBJ databases">
        <title>Pedobacter sp. RP-3-21 sp. nov., isolated from Arctic soil.</title>
        <authorList>
            <person name="Dahal R.H."/>
        </authorList>
    </citation>
    <scope>NUCLEOTIDE SEQUENCE [LARGE SCALE GENOMIC DNA]</scope>
    <source>
        <strain evidence="6 7">RP-3-21</strain>
    </source>
</reference>
<evidence type="ECO:0000256" key="3">
    <source>
        <dbReference type="ARBA" id="ARBA00022837"/>
    </source>
</evidence>
<evidence type="ECO:0000313" key="7">
    <source>
        <dbReference type="Proteomes" id="UP000293925"/>
    </source>
</evidence>
<comment type="caution">
    <text evidence="6">The sequence shown here is derived from an EMBL/GenBank/DDBJ whole genome shotgun (WGS) entry which is preliminary data.</text>
</comment>
<dbReference type="GO" id="GO:0000224">
    <property type="term" value="F:peptide-N4-(N-acetyl-beta-glucosaminyl)asparagine amidase activity"/>
    <property type="evidence" value="ECO:0007669"/>
    <property type="project" value="TreeGrafter"/>
</dbReference>
<dbReference type="PANTHER" id="PTHR12143:SF43">
    <property type="entry name" value="PUTATIVE-RELATED"/>
    <property type="match status" value="1"/>
</dbReference>
<dbReference type="Gene3D" id="3.30.2080.10">
    <property type="entry name" value="GH92 mannosidase domain"/>
    <property type="match status" value="1"/>
</dbReference>
<dbReference type="GO" id="GO:0005975">
    <property type="term" value="P:carbohydrate metabolic process"/>
    <property type="evidence" value="ECO:0007669"/>
    <property type="project" value="InterPro"/>
</dbReference>
<dbReference type="Gene3D" id="1.20.1050.60">
    <property type="entry name" value="alpha-1,2-mannosidase"/>
    <property type="match status" value="1"/>
</dbReference>